<dbReference type="PANTHER" id="PTHR35007:SF4">
    <property type="entry name" value="CONSERVED TRANSMEMBRANE PROTEIN-RELATED"/>
    <property type="match status" value="1"/>
</dbReference>
<feature type="transmembrane region" description="Helical" evidence="7">
    <location>
        <begin position="28"/>
        <end position="48"/>
    </location>
</feature>
<protein>
    <recommendedName>
        <fullName evidence="8">Type II secretion system protein GspF domain-containing protein</fullName>
    </recommendedName>
</protein>
<sequence length="244" mass="25064">MGVGVRPGRAGQGGAGRSLAGRPVGGAAVTWSTALAAVALACAVLLSWPVRLVPGGTLPTLRWPRPRRARAERRARSARAGEACSVLAEELRGGRDPGSALRWAGEVCPELGPVVQAYDLGADVPAALRRTGVAPLARVAGAWQVAHRSGQGLADALEAVADELRLEAATRRVVTAELASARATARMLVGLPVLALVVVTWSGAEPWRFFLGVGGALCGLAGLVLMAAGLAWIERIADAVEARA</sequence>
<organism evidence="9 10">
    <name type="scientific">Nocardioides daphniae</name>
    <dbReference type="NCBI Taxonomy" id="402297"/>
    <lineage>
        <taxon>Bacteria</taxon>
        <taxon>Bacillati</taxon>
        <taxon>Actinomycetota</taxon>
        <taxon>Actinomycetes</taxon>
        <taxon>Propionibacteriales</taxon>
        <taxon>Nocardioidaceae</taxon>
        <taxon>Nocardioides</taxon>
    </lineage>
</organism>
<dbReference type="PANTHER" id="PTHR35007">
    <property type="entry name" value="INTEGRAL MEMBRANE PROTEIN-RELATED"/>
    <property type="match status" value="1"/>
</dbReference>
<dbReference type="GO" id="GO:0005886">
    <property type="term" value="C:plasma membrane"/>
    <property type="evidence" value="ECO:0007669"/>
    <property type="project" value="UniProtKB-SubCell"/>
</dbReference>
<evidence type="ECO:0000256" key="5">
    <source>
        <dbReference type="ARBA" id="ARBA00023136"/>
    </source>
</evidence>
<evidence type="ECO:0000259" key="8">
    <source>
        <dbReference type="Pfam" id="PF00482"/>
    </source>
</evidence>
<feature type="transmembrane region" description="Helical" evidence="7">
    <location>
        <begin position="187"/>
        <end position="204"/>
    </location>
</feature>
<dbReference type="KEGG" id="ndp:E2C04_16175"/>
<gene>
    <name evidence="9" type="ORF">E2C04_16175</name>
</gene>
<comment type="subcellular location">
    <subcellularLocation>
        <location evidence="1">Cell membrane</location>
        <topology evidence="1">Multi-pass membrane protein</topology>
    </subcellularLocation>
</comment>
<feature type="compositionally biased region" description="Gly residues" evidence="6">
    <location>
        <begin position="1"/>
        <end position="16"/>
    </location>
</feature>
<feature type="region of interest" description="Disordered" evidence="6">
    <location>
        <begin position="1"/>
        <end position="22"/>
    </location>
</feature>
<accession>A0A4P7UDM2</accession>
<keyword evidence="2" id="KW-1003">Cell membrane</keyword>
<proteinExistence type="predicted"/>
<evidence type="ECO:0000256" key="7">
    <source>
        <dbReference type="SAM" id="Phobius"/>
    </source>
</evidence>
<dbReference type="AlphaFoldDB" id="A0A4P7UDM2"/>
<reference evidence="9 10" key="1">
    <citation type="journal article" date="2008" name="Int. J. Syst. Evol. Microbiol.">
        <title>Nocardioides daphniae sp. nov., isolated from Daphnia cucullata (Crustacea: Cladocera).</title>
        <authorList>
            <person name="Toth E.M."/>
            <person name="Keki Z."/>
            <person name="Homonnay Z.G."/>
            <person name="Borsodi A.K."/>
            <person name="Marialigeti K."/>
            <person name="Schumann P."/>
        </authorList>
    </citation>
    <scope>NUCLEOTIDE SEQUENCE [LARGE SCALE GENOMIC DNA]</scope>
    <source>
        <strain evidence="9 10">JCM 16608</strain>
    </source>
</reference>
<name>A0A4P7UDM2_9ACTN</name>
<evidence type="ECO:0000256" key="3">
    <source>
        <dbReference type="ARBA" id="ARBA00022692"/>
    </source>
</evidence>
<evidence type="ECO:0000313" key="9">
    <source>
        <dbReference type="EMBL" id="QCC78350.1"/>
    </source>
</evidence>
<feature type="domain" description="Type II secretion system protein GspF" evidence="8">
    <location>
        <begin position="84"/>
        <end position="199"/>
    </location>
</feature>
<evidence type="ECO:0000256" key="6">
    <source>
        <dbReference type="SAM" id="MobiDB-lite"/>
    </source>
</evidence>
<keyword evidence="4 7" id="KW-1133">Transmembrane helix</keyword>
<dbReference type="Proteomes" id="UP000297025">
    <property type="component" value="Chromosome"/>
</dbReference>
<dbReference type="InterPro" id="IPR018076">
    <property type="entry name" value="T2SS_GspF_dom"/>
</dbReference>
<keyword evidence="5 7" id="KW-0472">Membrane</keyword>
<feature type="transmembrane region" description="Helical" evidence="7">
    <location>
        <begin position="210"/>
        <end position="233"/>
    </location>
</feature>
<evidence type="ECO:0000256" key="4">
    <source>
        <dbReference type="ARBA" id="ARBA00022989"/>
    </source>
</evidence>
<dbReference type="EMBL" id="CP038462">
    <property type="protein sequence ID" value="QCC78350.1"/>
    <property type="molecule type" value="Genomic_DNA"/>
</dbReference>
<evidence type="ECO:0000256" key="2">
    <source>
        <dbReference type="ARBA" id="ARBA00022475"/>
    </source>
</evidence>
<keyword evidence="3 7" id="KW-0812">Transmembrane</keyword>
<dbReference type="Pfam" id="PF00482">
    <property type="entry name" value="T2SSF"/>
    <property type="match status" value="1"/>
</dbReference>
<evidence type="ECO:0000256" key="1">
    <source>
        <dbReference type="ARBA" id="ARBA00004651"/>
    </source>
</evidence>
<evidence type="ECO:0000313" key="10">
    <source>
        <dbReference type="Proteomes" id="UP000297025"/>
    </source>
</evidence>